<evidence type="ECO:0000256" key="10">
    <source>
        <dbReference type="PIRNR" id="PIRNR002786"/>
    </source>
</evidence>
<dbReference type="PANTHER" id="PTHR38831">
    <property type="entry name" value="TYPE II SECRETION SYSTEM PROTEIN K"/>
    <property type="match status" value="1"/>
</dbReference>
<dbReference type="Gene3D" id="3.30.1300.30">
    <property type="entry name" value="GSPII I/J protein-like"/>
    <property type="match status" value="1"/>
</dbReference>
<keyword evidence="5 10" id="KW-0997">Cell inner membrane</keyword>
<dbReference type="InterPro" id="IPR045584">
    <property type="entry name" value="Pilin-like"/>
</dbReference>
<dbReference type="RefSeq" id="WP_189460316.1">
    <property type="nucleotide sequence ID" value="NZ_BMYO01000005.1"/>
</dbReference>
<keyword evidence="3 10" id="KW-0813">Transport</keyword>
<keyword evidence="4 10" id="KW-1003">Cell membrane</keyword>
<dbReference type="PIRSF" id="PIRSF002786">
    <property type="entry name" value="XcpX"/>
    <property type="match status" value="1"/>
</dbReference>
<protein>
    <recommendedName>
        <fullName evidence="10">Type II secretion system protein K</fullName>
    </recommendedName>
</protein>
<evidence type="ECO:0000256" key="8">
    <source>
        <dbReference type="ARBA" id="ARBA00022989"/>
    </source>
</evidence>
<dbReference type="InterPro" id="IPR049179">
    <property type="entry name" value="T2SSK_SAM-like_2nd"/>
</dbReference>
<keyword evidence="8" id="KW-1133">Transmembrane helix</keyword>
<gene>
    <name evidence="13" type="primary">xcpX</name>
    <name evidence="13" type="ORF">GCM10007350_19640</name>
</gene>
<dbReference type="InterPro" id="IPR038072">
    <property type="entry name" value="GspK_central_sf"/>
</dbReference>
<dbReference type="Gene3D" id="1.10.40.60">
    <property type="entry name" value="EpsJ-like"/>
    <property type="match status" value="2"/>
</dbReference>
<dbReference type="PANTHER" id="PTHR38831:SF1">
    <property type="entry name" value="TYPE II SECRETION SYSTEM PROTEIN K-RELATED"/>
    <property type="match status" value="1"/>
</dbReference>
<keyword evidence="9 10" id="KW-0472">Membrane</keyword>
<dbReference type="NCBIfam" id="NF037980">
    <property type="entry name" value="T2SS_GspK"/>
    <property type="match status" value="1"/>
</dbReference>
<sequence length="304" mass="33860">MRRQAGIALITAVITAALVAALAAWIAWRQQLWFFQLENQLDQSQARAIAYAGVQLARFTLRDDARNNQVDHLGEPWNVPIPAIPVEQGKVGGRLLEQQGRFNLNNLVVNGLANDNEIATCRRVFEFVGVSPQRVDALVDWLDADSETRPGGAEDADYLAMPQPYRAANRPLTDLASLTRIRGFDADTVARLAPFVTVLPQLTPIDVNFASPEVIAAVVPELTLSDAQAVVSRRAGRPFATTAQFADVLPERVRNKVRFEALSVQSRYFISEVDARFGRVTVRYAALLERNGPDFPRLIWMRQR</sequence>
<keyword evidence="6" id="KW-0812">Transmembrane</keyword>
<dbReference type="Pfam" id="PF21687">
    <property type="entry name" value="T2SSK_1st"/>
    <property type="match status" value="1"/>
</dbReference>
<evidence type="ECO:0000256" key="5">
    <source>
        <dbReference type="ARBA" id="ARBA00022519"/>
    </source>
</evidence>
<keyword evidence="14" id="KW-1185">Reference proteome</keyword>
<dbReference type="Pfam" id="PF03934">
    <property type="entry name" value="T2SSK"/>
    <property type="match status" value="1"/>
</dbReference>
<accession>A0ABQ3GZJ4</accession>
<organism evidence="13 14">
    <name type="scientific">Jeongeupia chitinilytica</name>
    <dbReference type="NCBI Taxonomy" id="1041641"/>
    <lineage>
        <taxon>Bacteria</taxon>
        <taxon>Pseudomonadati</taxon>
        <taxon>Pseudomonadota</taxon>
        <taxon>Betaproteobacteria</taxon>
        <taxon>Neisseriales</taxon>
        <taxon>Chitinibacteraceae</taxon>
        <taxon>Jeongeupia</taxon>
    </lineage>
</organism>
<evidence type="ECO:0000259" key="11">
    <source>
        <dbReference type="Pfam" id="PF03934"/>
    </source>
</evidence>
<dbReference type="SUPFAM" id="SSF54523">
    <property type="entry name" value="Pili subunits"/>
    <property type="match status" value="1"/>
</dbReference>
<evidence type="ECO:0000256" key="2">
    <source>
        <dbReference type="ARBA" id="ARBA00007246"/>
    </source>
</evidence>
<keyword evidence="7" id="KW-0653">Protein transport</keyword>
<feature type="domain" description="T2SS protein K second SAM-like" evidence="11">
    <location>
        <begin position="205"/>
        <end position="249"/>
    </location>
</feature>
<proteinExistence type="inferred from homology"/>
<comment type="caution">
    <text evidence="13">The sequence shown here is derived from an EMBL/GenBank/DDBJ whole genome shotgun (WGS) entry which is preliminary data.</text>
</comment>
<evidence type="ECO:0000256" key="6">
    <source>
        <dbReference type="ARBA" id="ARBA00022692"/>
    </source>
</evidence>
<evidence type="ECO:0000259" key="12">
    <source>
        <dbReference type="Pfam" id="PF21687"/>
    </source>
</evidence>
<evidence type="ECO:0000256" key="7">
    <source>
        <dbReference type="ARBA" id="ARBA00022927"/>
    </source>
</evidence>
<evidence type="ECO:0000313" key="13">
    <source>
        <dbReference type="EMBL" id="GHD63033.1"/>
    </source>
</evidence>
<evidence type="ECO:0000256" key="9">
    <source>
        <dbReference type="ARBA" id="ARBA00023136"/>
    </source>
</evidence>
<evidence type="ECO:0000256" key="1">
    <source>
        <dbReference type="ARBA" id="ARBA00004533"/>
    </source>
</evidence>
<name>A0ABQ3GZJ4_9NEIS</name>
<dbReference type="SUPFAM" id="SSF158544">
    <property type="entry name" value="GspK insert domain-like"/>
    <property type="match status" value="1"/>
</dbReference>
<dbReference type="InterPro" id="IPR049031">
    <property type="entry name" value="T2SSK_SAM-like_1st"/>
</dbReference>
<feature type="domain" description="T2SS protein K first SAM-like" evidence="12">
    <location>
        <begin position="100"/>
        <end position="201"/>
    </location>
</feature>
<comment type="subcellular location">
    <subcellularLocation>
        <location evidence="1 10">Cell inner membrane</location>
    </subcellularLocation>
</comment>
<evidence type="ECO:0000256" key="3">
    <source>
        <dbReference type="ARBA" id="ARBA00022448"/>
    </source>
</evidence>
<evidence type="ECO:0000313" key="14">
    <source>
        <dbReference type="Proteomes" id="UP000604737"/>
    </source>
</evidence>
<dbReference type="InterPro" id="IPR005628">
    <property type="entry name" value="GspK"/>
</dbReference>
<evidence type="ECO:0000256" key="4">
    <source>
        <dbReference type="ARBA" id="ARBA00022475"/>
    </source>
</evidence>
<dbReference type="EMBL" id="BMYO01000005">
    <property type="protein sequence ID" value="GHD63033.1"/>
    <property type="molecule type" value="Genomic_DNA"/>
</dbReference>
<comment type="similarity">
    <text evidence="2 10">Belongs to the GSP K family.</text>
</comment>
<dbReference type="Proteomes" id="UP000604737">
    <property type="component" value="Unassembled WGS sequence"/>
</dbReference>
<reference evidence="14" key="1">
    <citation type="journal article" date="2019" name="Int. J. Syst. Evol. Microbiol.">
        <title>The Global Catalogue of Microorganisms (GCM) 10K type strain sequencing project: providing services to taxonomists for standard genome sequencing and annotation.</title>
        <authorList>
            <consortium name="The Broad Institute Genomics Platform"/>
            <consortium name="The Broad Institute Genome Sequencing Center for Infectious Disease"/>
            <person name="Wu L."/>
            <person name="Ma J."/>
        </authorList>
    </citation>
    <scope>NUCLEOTIDE SEQUENCE [LARGE SCALE GENOMIC DNA]</scope>
    <source>
        <strain evidence="14">KCTC 23701</strain>
    </source>
</reference>